<feature type="transmembrane region" description="Helical" evidence="10">
    <location>
        <begin position="12"/>
        <end position="32"/>
    </location>
</feature>
<dbReference type="GO" id="GO:0008168">
    <property type="term" value="F:methyltransferase activity"/>
    <property type="evidence" value="ECO:0007669"/>
    <property type="project" value="UniProtKB-KW"/>
</dbReference>
<dbReference type="EMBL" id="FLRB01000013">
    <property type="protein sequence ID" value="SBT21962.1"/>
    <property type="molecule type" value="Genomic_DNA"/>
</dbReference>
<name>A0A1C3JV38_9GAMM</name>
<dbReference type="PANTHER" id="PTHR30487">
    <property type="entry name" value="TYPE 4 PREPILIN-LIKE PROTEINS LEADER PEPTIDE-PROCESSING ENZYME"/>
    <property type="match status" value="1"/>
</dbReference>
<evidence type="ECO:0000313" key="15">
    <source>
        <dbReference type="Proteomes" id="UP000092840"/>
    </source>
</evidence>
<keyword evidence="9" id="KW-0645">Protease</keyword>
<protein>
    <recommendedName>
        <fullName evidence="9">Prepilin leader peptidase/N-methyltransferase</fullName>
        <ecNumber evidence="9">2.1.1.-</ecNumber>
        <ecNumber evidence="9">3.4.23.43</ecNumber>
    </recommendedName>
</protein>
<dbReference type="Pfam" id="PF06750">
    <property type="entry name" value="A24_N_bact"/>
    <property type="match status" value="1"/>
</dbReference>
<sequence>MLIPLAFDINLLLYIVMILCIGSTLSALTYRWQRRAAAEWRKEAHEFLELPYYEPDPLKFSQGRSICSKCKRKIKCIHLIPLLSYALLRGRCSHCQQNISIRYPIIELASAALLLPLYWMYPISAEFGITLILVCALICALMIDAEDYWLPDECSFVVLCCATLLFQLKGQSEVLPNISAALFAYFFIFSLRYVFLKLRNLEAIGLGDAKLLAVLVYWLGFSAFTPILLLASVLGLMGALVMRKSLSSKIPFGPYLITAALGYFYLGYFL</sequence>
<evidence type="ECO:0000259" key="11">
    <source>
        <dbReference type="Pfam" id="PF01478"/>
    </source>
</evidence>
<feature type="transmembrane region" description="Helical" evidence="10">
    <location>
        <begin position="174"/>
        <end position="195"/>
    </location>
</feature>
<dbReference type="EMBL" id="FLRA01000023">
    <property type="protein sequence ID" value="SBT19007.1"/>
    <property type="molecule type" value="Genomic_DNA"/>
</dbReference>
<dbReference type="PRINTS" id="PR00864">
    <property type="entry name" value="PREPILNPTASE"/>
</dbReference>
<keyword evidence="7 10" id="KW-0472">Membrane</keyword>
<dbReference type="OrthoDB" id="9789291at2"/>
<comment type="catalytic activity">
    <reaction evidence="9">
        <text>Typically cleaves a -Gly-|-Phe- bond to release an N-terminal, basic peptide of 5-8 residues from type IV prepilin, and then N-methylates the new N-terminal amino group, the methyl donor being S-adenosyl-L-methionine.</text>
        <dbReference type="EC" id="3.4.23.43"/>
    </reaction>
</comment>
<dbReference type="InterPro" id="IPR014032">
    <property type="entry name" value="Peptidase_A24A_bac"/>
</dbReference>
<keyword evidence="15" id="KW-1185">Reference proteome</keyword>
<reference evidence="14 15" key="2">
    <citation type="submission" date="2016-06" db="EMBL/GenBank/DDBJ databases">
        <authorList>
            <person name="Rodrigo-Torres L."/>
            <person name="Arahal D.R."/>
        </authorList>
    </citation>
    <scope>NUCLEOTIDE SEQUENCE [LARGE SCALE GENOMIC DNA]</scope>
    <source>
        <strain evidence="14 15">CECT 5116</strain>
    </source>
</reference>
<feature type="transmembrane region" description="Helical" evidence="10">
    <location>
        <begin position="127"/>
        <end position="143"/>
    </location>
</feature>
<dbReference type="PANTHER" id="PTHR30487:SF0">
    <property type="entry name" value="PREPILIN LEADER PEPTIDASE_N-METHYLTRANSFERASE-RELATED"/>
    <property type="match status" value="1"/>
</dbReference>
<evidence type="ECO:0000313" key="14">
    <source>
        <dbReference type="EMBL" id="SBT21962.1"/>
    </source>
</evidence>
<keyword evidence="6 10" id="KW-1133">Transmembrane helix</keyword>
<evidence type="ECO:0000256" key="9">
    <source>
        <dbReference type="RuleBase" id="RU003794"/>
    </source>
</evidence>
<dbReference type="InterPro" id="IPR010627">
    <property type="entry name" value="Prepilin_pept_A24_N"/>
</dbReference>
<evidence type="ECO:0000313" key="13">
    <source>
        <dbReference type="EMBL" id="SBT19007.1"/>
    </source>
</evidence>
<dbReference type="GO" id="GO:0004190">
    <property type="term" value="F:aspartic-type endopeptidase activity"/>
    <property type="evidence" value="ECO:0007669"/>
    <property type="project" value="UniProtKB-EC"/>
</dbReference>
<evidence type="ECO:0000256" key="8">
    <source>
        <dbReference type="RuleBase" id="RU003793"/>
    </source>
</evidence>
<dbReference type="AlphaFoldDB" id="A0A1C3JV38"/>
<dbReference type="InterPro" id="IPR000045">
    <property type="entry name" value="Prepilin_IV_endopep_pep"/>
</dbReference>
<dbReference type="GO" id="GO:0032259">
    <property type="term" value="P:methylation"/>
    <property type="evidence" value="ECO:0007669"/>
    <property type="project" value="UniProtKB-KW"/>
</dbReference>
<comment type="similarity">
    <text evidence="2 8">Belongs to the peptidase A24 family.</text>
</comment>
<keyword evidence="9" id="KW-0489">Methyltransferase</keyword>
<evidence type="ECO:0000256" key="5">
    <source>
        <dbReference type="ARBA" id="ARBA00022692"/>
    </source>
</evidence>
<evidence type="ECO:0000256" key="2">
    <source>
        <dbReference type="ARBA" id="ARBA00005801"/>
    </source>
</evidence>
<feature type="transmembrane region" description="Helical" evidence="10">
    <location>
        <begin position="215"/>
        <end position="240"/>
    </location>
</feature>
<comment type="subcellular location">
    <subcellularLocation>
        <location evidence="1">Cell inner membrane</location>
        <topology evidence="1">Multi-pass membrane protein</topology>
    </subcellularLocation>
    <subcellularLocation>
        <location evidence="9">Cell membrane</location>
        <topology evidence="9">Multi-pass membrane protein</topology>
    </subcellularLocation>
</comment>
<dbReference type="EC" id="2.1.1.-" evidence="9"/>
<dbReference type="InterPro" id="IPR050882">
    <property type="entry name" value="Prepilin_peptidase/N-MTase"/>
</dbReference>
<comment type="function">
    <text evidence="9">Plays an essential role in type IV pili and type II pseudopili formation by proteolytically removing the leader sequence from substrate proteins and subsequently monomethylating the alpha-amino group of the newly exposed N-terminal phenylalanine.</text>
</comment>
<dbReference type="Proteomes" id="UP000092840">
    <property type="component" value="Unassembled WGS sequence"/>
</dbReference>
<evidence type="ECO:0000256" key="4">
    <source>
        <dbReference type="ARBA" id="ARBA00022519"/>
    </source>
</evidence>
<keyword evidence="9" id="KW-0511">Multifunctional enzyme</keyword>
<dbReference type="EC" id="3.4.23.43" evidence="9"/>
<dbReference type="GO" id="GO:0005886">
    <property type="term" value="C:plasma membrane"/>
    <property type="evidence" value="ECO:0007669"/>
    <property type="project" value="UniProtKB-SubCell"/>
</dbReference>
<accession>A0A1C3JV38</accession>
<dbReference type="Proteomes" id="UP000092871">
    <property type="component" value="Unassembled WGS sequence"/>
</dbReference>
<evidence type="ECO:0000256" key="7">
    <source>
        <dbReference type="ARBA" id="ARBA00023136"/>
    </source>
</evidence>
<keyword evidence="5 9" id="KW-0812">Transmembrane</keyword>
<dbReference type="Pfam" id="PF01478">
    <property type="entry name" value="Peptidase_A24"/>
    <property type="match status" value="1"/>
</dbReference>
<reference evidence="13 16" key="1">
    <citation type="submission" date="2016-06" db="EMBL/GenBank/DDBJ databases">
        <authorList>
            <person name="Kjaerup R.B."/>
            <person name="Dalgaard T.S."/>
            <person name="Juul-Madsen H.R."/>
        </authorList>
    </citation>
    <scope>NUCLEOTIDE SEQUENCE [LARGE SCALE GENOMIC DNA]</scope>
    <source>
        <strain evidence="13 16">CECT 5115</strain>
    </source>
</reference>
<dbReference type="Gene3D" id="1.20.120.1220">
    <property type="match status" value="1"/>
</dbReference>
<keyword evidence="4" id="KW-0997">Cell inner membrane</keyword>
<proteinExistence type="inferred from homology"/>
<feature type="domain" description="Prepilin peptidase A24 N-terminal" evidence="12">
    <location>
        <begin position="19"/>
        <end position="120"/>
    </location>
</feature>
<organism evidence="13 16">
    <name type="scientific">Marinomonas gallaica</name>
    <dbReference type="NCBI Taxonomy" id="1806667"/>
    <lineage>
        <taxon>Bacteria</taxon>
        <taxon>Pseudomonadati</taxon>
        <taxon>Pseudomonadota</taxon>
        <taxon>Gammaproteobacteria</taxon>
        <taxon>Oceanospirillales</taxon>
        <taxon>Oceanospirillaceae</taxon>
        <taxon>Marinomonas</taxon>
    </lineage>
</organism>
<feature type="transmembrane region" description="Helical" evidence="10">
    <location>
        <begin position="252"/>
        <end position="269"/>
    </location>
</feature>
<gene>
    <name evidence="13" type="primary">pppA</name>
    <name evidence="13" type="ORF">MGA5115_03168</name>
    <name evidence="14" type="ORF">MGA5116_02572</name>
</gene>
<evidence type="ECO:0000313" key="16">
    <source>
        <dbReference type="Proteomes" id="UP000092871"/>
    </source>
</evidence>
<evidence type="ECO:0000256" key="3">
    <source>
        <dbReference type="ARBA" id="ARBA00022475"/>
    </source>
</evidence>
<dbReference type="GO" id="GO:0006465">
    <property type="term" value="P:signal peptide processing"/>
    <property type="evidence" value="ECO:0007669"/>
    <property type="project" value="TreeGrafter"/>
</dbReference>
<evidence type="ECO:0000259" key="12">
    <source>
        <dbReference type="Pfam" id="PF06750"/>
    </source>
</evidence>
<evidence type="ECO:0000256" key="1">
    <source>
        <dbReference type="ARBA" id="ARBA00004429"/>
    </source>
</evidence>
<keyword evidence="9" id="KW-0808">Transferase</keyword>
<evidence type="ECO:0000256" key="6">
    <source>
        <dbReference type="ARBA" id="ARBA00022989"/>
    </source>
</evidence>
<feature type="domain" description="Prepilin type IV endopeptidase peptidase" evidence="11">
    <location>
        <begin position="131"/>
        <end position="237"/>
    </location>
</feature>
<keyword evidence="9" id="KW-0378">Hydrolase</keyword>
<keyword evidence="3" id="KW-1003">Cell membrane</keyword>
<evidence type="ECO:0000256" key="10">
    <source>
        <dbReference type="SAM" id="Phobius"/>
    </source>
</evidence>